<accession>A0ABS6S3X0</accession>
<evidence type="ECO:0000313" key="12">
    <source>
        <dbReference type="Proteomes" id="UP001196980"/>
    </source>
</evidence>
<comment type="catalytic activity">
    <reaction evidence="8 9">
        <text>L-histidinol phosphate + 2-oxoglutarate = 3-(imidazol-4-yl)-2-oxopropyl phosphate + L-glutamate</text>
        <dbReference type="Rhea" id="RHEA:23744"/>
        <dbReference type="ChEBI" id="CHEBI:16810"/>
        <dbReference type="ChEBI" id="CHEBI:29985"/>
        <dbReference type="ChEBI" id="CHEBI:57766"/>
        <dbReference type="ChEBI" id="CHEBI:57980"/>
        <dbReference type="EC" id="2.6.1.9"/>
    </reaction>
</comment>
<dbReference type="Proteomes" id="UP001196980">
    <property type="component" value="Unassembled WGS sequence"/>
</dbReference>
<keyword evidence="6 9" id="KW-0808">Transferase</keyword>
<keyword evidence="5 9" id="KW-0032">Aminotransferase</keyword>
<comment type="cofactor">
    <cofactor evidence="1 9">
        <name>pyridoxal 5'-phosphate</name>
        <dbReference type="ChEBI" id="CHEBI:597326"/>
    </cofactor>
</comment>
<dbReference type="NCBIfam" id="TIGR01141">
    <property type="entry name" value="hisC"/>
    <property type="match status" value="1"/>
</dbReference>
<dbReference type="InterPro" id="IPR015424">
    <property type="entry name" value="PyrdxlP-dep_Trfase"/>
</dbReference>
<organism evidence="11 12">
    <name type="scientific">Candidatus Magnetobacterium casense</name>
    <dbReference type="NCBI Taxonomy" id="1455061"/>
    <lineage>
        <taxon>Bacteria</taxon>
        <taxon>Pseudomonadati</taxon>
        <taxon>Nitrospirota</taxon>
        <taxon>Thermodesulfovibrionia</taxon>
        <taxon>Thermodesulfovibrionales</taxon>
        <taxon>Candidatus Magnetobacteriaceae</taxon>
        <taxon>Candidatus Magnetobacterium</taxon>
    </lineage>
</organism>
<keyword evidence="9" id="KW-0028">Amino-acid biosynthesis</keyword>
<protein>
    <recommendedName>
        <fullName evidence="9">Histidinol-phosphate aminotransferase</fullName>
        <ecNumber evidence="9">2.6.1.9</ecNumber>
    </recommendedName>
    <alternativeName>
        <fullName evidence="9">Imidazole acetol-phosphate transaminase</fullName>
    </alternativeName>
</protein>
<dbReference type="Pfam" id="PF00155">
    <property type="entry name" value="Aminotran_1_2"/>
    <property type="match status" value="1"/>
</dbReference>
<evidence type="ECO:0000256" key="4">
    <source>
        <dbReference type="ARBA" id="ARBA00011738"/>
    </source>
</evidence>
<dbReference type="EC" id="2.6.1.9" evidence="9"/>
<evidence type="ECO:0000256" key="6">
    <source>
        <dbReference type="ARBA" id="ARBA00022679"/>
    </source>
</evidence>
<proteinExistence type="inferred from homology"/>
<dbReference type="PANTHER" id="PTHR43643:SF3">
    <property type="entry name" value="HISTIDINOL-PHOSPHATE AMINOTRANSFERASE"/>
    <property type="match status" value="1"/>
</dbReference>
<dbReference type="SUPFAM" id="SSF53383">
    <property type="entry name" value="PLP-dependent transferases"/>
    <property type="match status" value="1"/>
</dbReference>
<evidence type="ECO:0000256" key="9">
    <source>
        <dbReference type="HAMAP-Rule" id="MF_01023"/>
    </source>
</evidence>
<sequence length="354" mass="39085">MSKITPYIPGKPIEELERELGISNCIKLASNENPLGPSPLAIEEMQAALVGLNRYPDGGSYRLKAALSGVYGVDAHEIVIGHGSNELLDIAVRTFMPATEDNIYNNIMADPSFIVYYNSTVKAAGTAIKIPLTNDYRHDLPAMAAKINGKTRIIFIANPNNPTGTIVGAEEFDIFIRSIPDDVLVVVDEAYYEYVTDTTYPDSMRYFREGYPILILRTFSKIYGLAGLRIGYGIANRSIVAGMDKVREPFNTSSVAQAAAIGALKDAEHVRKSVAVNEAGKAYLYEQLSHLPVEFIPTQGNFIYVNLKIDANNIYNKLLQSGVIVRPMGKTIIRVTIGLQNEIETFMRNLREVL</sequence>
<comment type="similarity">
    <text evidence="3 9">Belongs to the class-II pyridoxal-phosphate-dependent aminotransferase family. Histidinol-phosphate aminotransferase subfamily.</text>
</comment>
<feature type="domain" description="Aminotransferase class I/classII large" evidence="10">
    <location>
        <begin position="24"/>
        <end position="346"/>
    </location>
</feature>
<gene>
    <name evidence="9" type="primary">hisC</name>
    <name evidence="11" type="ORF">HWQ67_17040</name>
</gene>
<dbReference type="PANTHER" id="PTHR43643">
    <property type="entry name" value="HISTIDINOL-PHOSPHATE AMINOTRANSFERASE 2"/>
    <property type="match status" value="1"/>
</dbReference>
<dbReference type="InterPro" id="IPR015421">
    <property type="entry name" value="PyrdxlP-dep_Trfase_major"/>
</dbReference>
<evidence type="ECO:0000256" key="1">
    <source>
        <dbReference type="ARBA" id="ARBA00001933"/>
    </source>
</evidence>
<evidence type="ECO:0000259" key="10">
    <source>
        <dbReference type="Pfam" id="PF00155"/>
    </source>
</evidence>
<keyword evidence="12" id="KW-1185">Reference proteome</keyword>
<dbReference type="HAMAP" id="MF_01023">
    <property type="entry name" value="HisC_aminotrans_2"/>
    <property type="match status" value="1"/>
</dbReference>
<keyword evidence="9" id="KW-0368">Histidine biosynthesis</keyword>
<comment type="caution">
    <text evidence="11">The sequence shown here is derived from an EMBL/GenBank/DDBJ whole genome shotgun (WGS) entry which is preliminary data.</text>
</comment>
<dbReference type="EMBL" id="JABXWD010000518">
    <property type="protein sequence ID" value="MBV6343285.1"/>
    <property type="molecule type" value="Genomic_DNA"/>
</dbReference>
<dbReference type="InterPro" id="IPR015422">
    <property type="entry name" value="PyrdxlP-dep_Trfase_small"/>
</dbReference>
<dbReference type="InterPro" id="IPR005861">
    <property type="entry name" value="HisP_aminotrans"/>
</dbReference>
<evidence type="ECO:0000256" key="3">
    <source>
        <dbReference type="ARBA" id="ARBA00007970"/>
    </source>
</evidence>
<dbReference type="Gene3D" id="3.90.1150.10">
    <property type="entry name" value="Aspartate Aminotransferase, domain 1"/>
    <property type="match status" value="1"/>
</dbReference>
<dbReference type="InterPro" id="IPR004839">
    <property type="entry name" value="Aminotransferase_I/II_large"/>
</dbReference>
<reference evidence="11 12" key="1">
    <citation type="journal article" date="2020" name="J Geophys Res Biogeosci">
        <title>Magnetotaxis as an Adaptation to Enable Bacterial Shuttling of Microbial Sulfur and Sulfur Cycling Across Aquatic Oxic#Anoxic Interfaces.</title>
        <authorList>
            <person name="Li J."/>
            <person name="Liu P."/>
            <person name="Wang J."/>
            <person name="Roberts A.P."/>
            <person name="Pan Y."/>
        </authorList>
    </citation>
    <scope>NUCLEOTIDE SEQUENCE [LARGE SCALE GENOMIC DNA]</scope>
    <source>
        <strain evidence="11 12">MYR-1_YQ</strain>
    </source>
</reference>
<evidence type="ECO:0000313" key="11">
    <source>
        <dbReference type="EMBL" id="MBV6343285.1"/>
    </source>
</evidence>
<name>A0ABS6S3X0_9BACT</name>
<evidence type="ECO:0000256" key="5">
    <source>
        <dbReference type="ARBA" id="ARBA00022576"/>
    </source>
</evidence>
<keyword evidence="7 9" id="KW-0663">Pyridoxal phosphate</keyword>
<evidence type="ECO:0000256" key="8">
    <source>
        <dbReference type="ARBA" id="ARBA00047481"/>
    </source>
</evidence>
<dbReference type="CDD" id="cd00609">
    <property type="entry name" value="AAT_like"/>
    <property type="match status" value="1"/>
</dbReference>
<dbReference type="GO" id="GO:0004400">
    <property type="term" value="F:histidinol-phosphate transaminase activity"/>
    <property type="evidence" value="ECO:0007669"/>
    <property type="project" value="UniProtKB-EC"/>
</dbReference>
<comment type="pathway">
    <text evidence="2 9">Amino-acid biosynthesis; L-histidine biosynthesis; L-histidine from 5-phospho-alpha-D-ribose 1-diphosphate: step 7/9.</text>
</comment>
<evidence type="ECO:0000256" key="2">
    <source>
        <dbReference type="ARBA" id="ARBA00005011"/>
    </source>
</evidence>
<dbReference type="InterPro" id="IPR050106">
    <property type="entry name" value="HistidinolP_aminotransfase"/>
</dbReference>
<feature type="modified residue" description="N6-(pyridoxal phosphate)lysine" evidence="9">
    <location>
        <position position="221"/>
    </location>
</feature>
<evidence type="ECO:0000256" key="7">
    <source>
        <dbReference type="ARBA" id="ARBA00022898"/>
    </source>
</evidence>
<dbReference type="Gene3D" id="3.40.640.10">
    <property type="entry name" value="Type I PLP-dependent aspartate aminotransferase-like (Major domain)"/>
    <property type="match status" value="1"/>
</dbReference>
<comment type="subunit">
    <text evidence="4 9">Homodimer.</text>
</comment>